<accession>A0A2X2UYM1</accession>
<sequence length="76" mass="8323">MWRGAAILWFVPQALVAQNGALLIGLLFGYTLCYMPTAGADQQHRLSLACQIKIKPSRLYACSARLAGLWPVFLSA</sequence>
<organism evidence="1 2">
    <name type="scientific">Citrobacter koseri</name>
    <name type="common">Citrobacter diversus</name>
    <dbReference type="NCBI Taxonomy" id="545"/>
    <lineage>
        <taxon>Bacteria</taxon>
        <taxon>Pseudomonadati</taxon>
        <taxon>Pseudomonadota</taxon>
        <taxon>Gammaproteobacteria</taxon>
        <taxon>Enterobacterales</taxon>
        <taxon>Enterobacteriaceae</taxon>
        <taxon>Citrobacter</taxon>
    </lineage>
</organism>
<gene>
    <name evidence="1" type="ORF">NCTC10786_00691</name>
</gene>
<reference evidence="1 2" key="1">
    <citation type="submission" date="2018-06" db="EMBL/GenBank/DDBJ databases">
        <authorList>
            <consortium name="Pathogen Informatics"/>
            <person name="Doyle S."/>
        </authorList>
    </citation>
    <scope>NUCLEOTIDE SEQUENCE [LARGE SCALE GENOMIC DNA]</scope>
    <source>
        <strain evidence="1 2">NCTC10786</strain>
    </source>
</reference>
<dbReference type="EMBL" id="UAVY01000001">
    <property type="protein sequence ID" value="SQB21388.1"/>
    <property type="molecule type" value="Genomic_DNA"/>
</dbReference>
<dbReference type="Proteomes" id="UP000251584">
    <property type="component" value="Unassembled WGS sequence"/>
</dbReference>
<evidence type="ECO:0000313" key="1">
    <source>
        <dbReference type="EMBL" id="SQB21388.1"/>
    </source>
</evidence>
<dbReference type="AlphaFoldDB" id="A0A2X2UYM1"/>
<proteinExistence type="predicted"/>
<name>A0A2X2UYM1_CITKO</name>
<protein>
    <submittedName>
        <fullName evidence="1">Uncharacterized protein</fullName>
    </submittedName>
</protein>
<evidence type="ECO:0000313" key="2">
    <source>
        <dbReference type="Proteomes" id="UP000251584"/>
    </source>
</evidence>